<evidence type="ECO:0000256" key="14">
    <source>
        <dbReference type="PIRSR" id="PIRSR005096-3"/>
    </source>
</evidence>
<dbReference type="InterPro" id="IPR011013">
    <property type="entry name" value="Gal_mutarotase_sf_dom"/>
</dbReference>
<keyword evidence="9 11" id="KW-0119">Carbohydrate metabolism</keyword>
<dbReference type="EC" id="5.1.3.3" evidence="5 11"/>
<dbReference type="GO" id="GO:0030246">
    <property type="term" value="F:carbohydrate binding"/>
    <property type="evidence" value="ECO:0007669"/>
    <property type="project" value="InterPro"/>
</dbReference>
<evidence type="ECO:0000256" key="10">
    <source>
        <dbReference type="ARBA" id="ARBA00037676"/>
    </source>
</evidence>
<dbReference type="NCBIfam" id="TIGR02636">
    <property type="entry name" value="galM_Leloir"/>
    <property type="match status" value="1"/>
</dbReference>
<dbReference type="InterPro" id="IPR047215">
    <property type="entry name" value="Galactose_mutarotase-like"/>
</dbReference>
<dbReference type="EMBL" id="UGMX01000002">
    <property type="protein sequence ID" value="STW08420.1"/>
    <property type="molecule type" value="Genomic_DNA"/>
</dbReference>
<dbReference type="RefSeq" id="WP_004134996.1">
    <property type="nucleotide sequence ID" value="NZ_CABGKV010000006.1"/>
</dbReference>
<dbReference type="Proteomes" id="UP000510937">
    <property type="component" value="Chromosome"/>
</dbReference>
<evidence type="ECO:0000256" key="8">
    <source>
        <dbReference type="ARBA" id="ARBA00023235"/>
    </source>
</evidence>
<evidence type="ECO:0000256" key="2">
    <source>
        <dbReference type="ARBA" id="ARBA00004496"/>
    </source>
</evidence>
<evidence type="ECO:0000256" key="12">
    <source>
        <dbReference type="PIRSR" id="PIRSR005096-1"/>
    </source>
</evidence>
<gene>
    <name evidence="17" type="primary">galM</name>
    <name evidence="18" type="synonym">galM_2</name>
    <name evidence="15" type="ORF">HV064_00740</name>
    <name evidence="16" type="ORF">HV234_19350</name>
    <name evidence="17" type="ORF">KOSB73_220726</name>
    <name evidence="18" type="ORF">NCTC9149_04870</name>
</gene>
<dbReference type="InterPro" id="IPR014718">
    <property type="entry name" value="GH-type_carb-bd"/>
</dbReference>
<dbReference type="EMBL" id="CP055315">
    <property type="protein sequence ID" value="QLO53540.1"/>
    <property type="molecule type" value="Genomic_DNA"/>
</dbReference>
<evidence type="ECO:0000256" key="4">
    <source>
        <dbReference type="ARBA" id="ARBA00006206"/>
    </source>
</evidence>
<dbReference type="SUPFAM" id="SSF74650">
    <property type="entry name" value="Galactose mutarotase-like"/>
    <property type="match status" value="1"/>
</dbReference>
<evidence type="ECO:0000256" key="3">
    <source>
        <dbReference type="ARBA" id="ARBA00005028"/>
    </source>
</evidence>
<evidence type="ECO:0000313" key="19">
    <source>
        <dbReference type="Proteomes" id="UP000220639"/>
    </source>
</evidence>
<evidence type="ECO:0000256" key="9">
    <source>
        <dbReference type="ARBA" id="ARBA00023277"/>
    </source>
</evidence>
<accession>A0A285B112</accession>
<dbReference type="CDD" id="cd09019">
    <property type="entry name" value="galactose_mutarotase_like"/>
    <property type="match status" value="1"/>
</dbReference>
<comment type="function">
    <text evidence="10">Mutarotase converts alpha-aldose to the beta-anomer. It is active on D-glucose, L-arabinose, D-xylose, D-galactose, maltose and lactose.</text>
</comment>
<protein>
    <recommendedName>
        <fullName evidence="6 11">Aldose 1-epimerase</fullName>
        <ecNumber evidence="5 11">5.1.3.3</ecNumber>
    </recommendedName>
</protein>
<dbReference type="InterPro" id="IPR008183">
    <property type="entry name" value="Aldose_1/G6P_1-epimerase"/>
</dbReference>
<organism evidence="17 19">
    <name type="scientific">Klebsiella grimontii</name>
    <dbReference type="NCBI Taxonomy" id="2058152"/>
    <lineage>
        <taxon>Bacteria</taxon>
        <taxon>Pseudomonadati</taxon>
        <taxon>Pseudomonadota</taxon>
        <taxon>Gammaproteobacteria</taxon>
        <taxon>Enterobacterales</taxon>
        <taxon>Enterobacteriaceae</taxon>
        <taxon>Klebsiella/Raoultella group</taxon>
        <taxon>Klebsiella</taxon>
    </lineage>
</organism>
<evidence type="ECO:0000313" key="20">
    <source>
        <dbReference type="Proteomes" id="UP000254571"/>
    </source>
</evidence>
<evidence type="ECO:0000313" key="17">
    <source>
        <dbReference type="EMBL" id="SNU34607.1"/>
    </source>
</evidence>
<dbReference type="Proteomes" id="UP000557483">
    <property type="component" value="Unassembled WGS sequence"/>
</dbReference>
<reference evidence="16" key="5">
    <citation type="journal article" date="2021" name="Microb. Genom.">
        <title>A genomic epidemiological study shows that prevalence of antimicrobial resistance in Enterobacterales is associated with the livestock host, as well as antimicrobial usage.</title>
        <authorList>
            <person name="AbuOun M."/>
            <person name="Jones H."/>
            <person name="Stubberfield E."/>
            <person name="Gilson D."/>
            <person name="Shaw L.P."/>
            <person name="Hubbard A.T.M."/>
            <person name="Chau K.K."/>
            <person name="Sebra R."/>
            <person name="Peto T.E.A."/>
            <person name="Crook D.W."/>
            <person name="Read D.S."/>
            <person name="Gweon H.S."/>
            <person name="Walker A.S."/>
            <person name="Stoesser N."/>
            <person name="Smith R.P."/>
            <person name="Anjum M.F."/>
            <person name="On Behalf Of The Rehab Consortium."/>
        </authorList>
    </citation>
    <scope>NUCLEOTIDE SEQUENCE</scope>
    <source>
        <strain evidence="16">RHBSTW-00555</strain>
    </source>
</reference>
<evidence type="ECO:0000256" key="7">
    <source>
        <dbReference type="ARBA" id="ARBA00022490"/>
    </source>
</evidence>
<evidence type="ECO:0000256" key="13">
    <source>
        <dbReference type="PIRSR" id="PIRSR005096-2"/>
    </source>
</evidence>
<evidence type="ECO:0000256" key="6">
    <source>
        <dbReference type="ARBA" id="ARBA00014165"/>
    </source>
</evidence>
<dbReference type="GO" id="GO:0005737">
    <property type="term" value="C:cytoplasm"/>
    <property type="evidence" value="ECO:0007669"/>
    <property type="project" value="UniProtKB-SubCell"/>
</dbReference>
<dbReference type="GO" id="GO:0004034">
    <property type="term" value="F:aldose 1-epimerase activity"/>
    <property type="evidence" value="ECO:0007669"/>
    <property type="project" value="UniProtKB-EC"/>
</dbReference>
<reference evidence="17" key="2">
    <citation type="submission" date="2017-08" db="EMBL/GenBank/DDBJ databases">
        <authorList>
            <person name="de Groot N.N."/>
        </authorList>
    </citation>
    <scope>NUCLEOTIDE SEQUENCE [LARGE SCALE GENOMIC DNA]</scope>
    <source>
        <strain evidence="17">06D021</strain>
    </source>
</reference>
<dbReference type="InterPro" id="IPR018052">
    <property type="entry name" value="Ald1_epimerase_CS"/>
</dbReference>
<comment type="similarity">
    <text evidence="4 11">Belongs to the aldose epimerase family.</text>
</comment>
<dbReference type="PIRSF" id="PIRSF005096">
    <property type="entry name" value="GALM"/>
    <property type="match status" value="1"/>
</dbReference>
<dbReference type="EMBL" id="FZTC01000015">
    <property type="protein sequence ID" value="SNU34607.1"/>
    <property type="molecule type" value="Genomic_DNA"/>
</dbReference>
<dbReference type="GeneID" id="97396449"/>
<reference evidence="19" key="1">
    <citation type="submission" date="2017-08" db="EMBL/GenBank/DDBJ databases">
        <authorList>
            <person name="Brisse S."/>
        </authorList>
    </citation>
    <scope>NUCLEOTIDE SEQUENCE [LARGE SCALE GENOMIC DNA]</scope>
    <source>
        <strain evidence="19">06D021</strain>
    </source>
</reference>
<evidence type="ECO:0000256" key="1">
    <source>
        <dbReference type="ARBA" id="ARBA00001614"/>
    </source>
</evidence>
<evidence type="ECO:0000313" key="16">
    <source>
        <dbReference type="EMBL" id="QLO53540.1"/>
    </source>
</evidence>
<dbReference type="FunFam" id="2.70.98.10:FF:000002">
    <property type="entry name" value="Aldose 1-epimerase"/>
    <property type="match status" value="1"/>
</dbReference>
<dbReference type="Gene3D" id="2.70.98.10">
    <property type="match status" value="1"/>
</dbReference>
<dbReference type="UniPathway" id="UPA00242"/>
<comment type="pathway">
    <text evidence="3 11">Carbohydrate metabolism; hexose metabolism.</text>
</comment>
<dbReference type="Pfam" id="PF01263">
    <property type="entry name" value="Aldose_epim"/>
    <property type="match status" value="1"/>
</dbReference>
<keyword evidence="8 11" id="KW-0413">Isomerase</keyword>
<feature type="binding site" evidence="14">
    <location>
        <begin position="78"/>
        <end position="79"/>
    </location>
    <ligand>
        <name>beta-D-galactose</name>
        <dbReference type="ChEBI" id="CHEBI:27667"/>
    </ligand>
</feature>
<keyword evidence="7" id="KW-0963">Cytoplasm</keyword>
<reference evidence="21 22" key="4">
    <citation type="submission" date="2020-06" db="EMBL/GenBank/DDBJ databases">
        <title>REHAB project genomes.</title>
        <authorList>
            <person name="Shaw L.P."/>
        </authorList>
    </citation>
    <scope>NUCLEOTIDE SEQUENCE [LARGE SCALE GENOMIC DNA]</scope>
    <source>
        <strain evidence="15 22">RHBSTW-00092</strain>
        <strain evidence="21">RHBSTW-00555</strain>
    </source>
</reference>
<sequence>MLNPTTELAPDGQPWNLLTLRNDAGMTVTVMDWGATLLSARVTLADGSVREALLGCANPGDYTRQAAYLGASVGRYANRIANSRFTLDGRTVNLTPSNEAGHQLHGGPEGFDKRRWQIVSADDRHALFSLSSRDGDQGFPGNLTATARYRLTDDNRIAIEYRATVDQPCPVNLTNHVYFNLDGVQSDVRSHKLQIFADAYLPVESDGIPGGDLQNVTLTSFDFRTPKVLADDFLRDEDQQKVKGYDHAFLLQALGDAKSPAAHVWSQDEKLQMTVYTSAPALQFYSGNYLAGTPSRTAQPYDDWQGLALESEFLPDSPNHPEWPQPDCVLRPGEEYVSLTEYQFIAQ</sequence>
<proteinExistence type="inferred from homology"/>
<feature type="binding site" evidence="14">
    <location>
        <begin position="176"/>
        <end position="178"/>
    </location>
    <ligand>
        <name>beta-D-galactose</name>
        <dbReference type="ChEBI" id="CHEBI:27667"/>
    </ligand>
</feature>
<evidence type="ECO:0000256" key="5">
    <source>
        <dbReference type="ARBA" id="ARBA00013185"/>
    </source>
</evidence>
<dbReference type="GO" id="GO:0006006">
    <property type="term" value="P:glucose metabolic process"/>
    <property type="evidence" value="ECO:0007669"/>
    <property type="project" value="TreeGrafter"/>
</dbReference>
<dbReference type="AlphaFoldDB" id="A0A285B112"/>
<dbReference type="PANTHER" id="PTHR10091">
    <property type="entry name" value="ALDOSE-1-EPIMERASE"/>
    <property type="match status" value="1"/>
</dbReference>
<dbReference type="EMBL" id="JABXRN010000001">
    <property type="protein sequence ID" value="MBA8122459.1"/>
    <property type="molecule type" value="Genomic_DNA"/>
</dbReference>
<dbReference type="Proteomes" id="UP000254571">
    <property type="component" value="Unassembled WGS sequence"/>
</dbReference>
<evidence type="ECO:0000313" key="22">
    <source>
        <dbReference type="Proteomes" id="UP000557483"/>
    </source>
</evidence>
<feature type="active site" description="Proton acceptor" evidence="12">
    <location>
        <position position="310"/>
    </location>
</feature>
<dbReference type="Proteomes" id="UP000220639">
    <property type="component" value="Unassembled WGS sequence"/>
</dbReference>
<dbReference type="InterPro" id="IPR015443">
    <property type="entry name" value="Aldose_1-epimerase"/>
</dbReference>
<dbReference type="PANTHER" id="PTHR10091:SF0">
    <property type="entry name" value="GALACTOSE MUTAROTASE"/>
    <property type="match status" value="1"/>
</dbReference>
<feature type="active site" description="Proton donor" evidence="12">
    <location>
        <position position="176"/>
    </location>
</feature>
<evidence type="ECO:0000313" key="18">
    <source>
        <dbReference type="EMBL" id="STW08420.1"/>
    </source>
</evidence>
<evidence type="ECO:0000313" key="21">
    <source>
        <dbReference type="Proteomes" id="UP000510937"/>
    </source>
</evidence>
<dbReference type="GO" id="GO:0033499">
    <property type="term" value="P:galactose catabolic process via UDP-galactose, Leloir pathway"/>
    <property type="evidence" value="ECO:0007669"/>
    <property type="project" value="TreeGrafter"/>
</dbReference>
<dbReference type="PROSITE" id="PS00545">
    <property type="entry name" value="ALDOSE_1_EPIMERASE"/>
    <property type="match status" value="1"/>
</dbReference>
<comment type="catalytic activity">
    <reaction evidence="1 11">
        <text>alpha-D-glucose = beta-D-glucose</text>
        <dbReference type="Rhea" id="RHEA:10264"/>
        <dbReference type="ChEBI" id="CHEBI:15903"/>
        <dbReference type="ChEBI" id="CHEBI:17925"/>
        <dbReference type="EC" id="5.1.3.3"/>
    </reaction>
</comment>
<name>A0A285B112_9ENTR</name>
<evidence type="ECO:0000313" key="15">
    <source>
        <dbReference type="EMBL" id="MBA8122459.1"/>
    </source>
</evidence>
<feature type="binding site" evidence="13">
    <location>
        <position position="246"/>
    </location>
    <ligand>
        <name>beta-D-galactose</name>
        <dbReference type="ChEBI" id="CHEBI:27667"/>
    </ligand>
</feature>
<dbReference type="InterPro" id="IPR013458">
    <property type="entry name" value="Ald_epimerase_bac"/>
</dbReference>
<evidence type="ECO:0000256" key="11">
    <source>
        <dbReference type="PIRNR" id="PIRNR005096"/>
    </source>
</evidence>
<dbReference type="NCBIfam" id="NF008277">
    <property type="entry name" value="PRK11055.1"/>
    <property type="match status" value="1"/>
</dbReference>
<comment type="subcellular location">
    <subcellularLocation>
        <location evidence="2">Cytoplasm</location>
    </subcellularLocation>
</comment>
<reference evidence="18 20" key="3">
    <citation type="submission" date="2018-06" db="EMBL/GenBank/DDBJ databases">
        <authorList>
            <consortium name="Pathogen Informatics"/>
            <person name="Doyle S."/>
        </authorList>
    </citation>
    <scope>NUCLEOTIDE SEQUENCE [LARGE SCALE GENOMIC DNA]</scope>
    <source>
        <strain evidence="18 20">NCTC9149</strain>
    </source>
</reference>